<evidence type="ECO:0000313" key="3">
    <source>
        <dbReference type="EMBL" id="AFQ48844.1"/>
    </source>
</evidence>
<evidence type="ECO:0000256" key="1">
    <source>
        <dbReference type="SAM" id="MobiDB-lite"/>
    </source>
</evidence>
<organism evidence="3 4">
    <name type="scientific">Burkholderia cepacia GG4</name>
    <dbReference type="NCBI Taxonomy" id="1009846"/>
    <lineage>
        <taxon>Bacteria</taxon>
        <taxon>Pseudomonadati</taxon>
        <taxon>Pseudomonadota</taxon>
        <taxon>Betaproteobacteria</taxon>
        <taxon>Burkholderiales</taxon>
        <taxon>Burkholderiaceae</taxon>
        <taxon>Burkholderia</taxon>
        <taxon>Burkholderia cepacia complex</taxon>
    </lineage>
</organism>
<evidence type="ECO:0000313" key="4">
    <source>
        <dbReference type="Proteomes" id="UP000032866"/>
    </source>
</evidence>
<proteinExistence type="predicted"/>
<feature type="compositionally biased region" description="Pro residues" evidence="1">
    <location>
        <begin position="80"/>
        <end position="90"/>
    </location>
</feature>
<feature type="chain" id="PRO_5040955707" evidence="2">
    <location>
        <begin position="28"/>
        <end position="108"/>
    </location>
</feature>
<dbReference type="EMBL" id="CP003774">
    <property type="protein sequence ID" value="AFQ48844.1"/>
    <property type="molecule type" value="Genomic_DNA"/>
</dbReference>
<dbReference type="AlphaFoldDB" id="A0A9W3K1Y6"/>
<gene>
    <name evidence="3" type="ORF">GEM_2437</name>
</gene>
<sequence length="108" mass="11633">MRTLFSLSFGQMAIAFALACPFMPARADDSARPERSILLADNAPSLQQDNRFVIVPVAVPKPRSSDKTLVTLWDEITPPAPVPMPIPAPHPGDAQHAMEGNAGNHAHQ</sequence>
<name>A0A9W3K1Y6_BURCE</name>
<dbReference type="PROSITE" id="PS51257">
    <property type="entry name" value="PROKAR_LIPOPROTEIN"/>
    <property type="match status" value="1"/>
</dbReference>
<evidence type="ECO:0000256" key="2">
    <source>
        <dbReference type="SAM" id="SignalP"/>
    </source>
</evidence>
<protein>
    <submittedName>
        <fullName evidence="3">Uncharacterized protein</fullName>
    </submittedName>
</protein>
<accession>A0A9W3K1Y6</accession>
<feature type="signal peptide" evidence="2">
    <location>
        <begin position="1"/>
        <end position="27"/>
    </location>
</feature>
<keyword evidence="2" id="KW-0732">Signal</keyword>
<dbReference type="Proteomes" id="UP000032866">
    <property type="component" value="Chromosome 1"/>
</dbReference>
<dbReference type="KEGG" id="bct:GEM_2437"/>
<reference evidence="3 4" key="1">
    <citation type="journal article" date="2012" name="J. Bacteriol.">
        <title>Complete Genome Sequence of Burkholderia sp. Strain GG4, a Betaproteobacterium That Reduces 3-Oxo-N-Acylhomoserine Lactones and Produces Different N-Acylhomoserine Lactones.</title>
        <authorList>
            <person name="Hong K.W."/>
            <person name="Koh C.L."/>
            <person name="Sam C.K."/>
            <person name="Yin W.F."/>
            <person name="Chan K.G."/>
        </authorList>
    </citation>
    <scope>NUCLEOTIDE SEQUENCE [LARGE SCALE GENOMIC DNA]</scope>
    <source>
        <strain evidence="3 4">GG4</strain>
    </source>
</reference>
<feature type="region of interest" description="Disordered" evidence="1">
    <location>
        <begin position="80"/>
        <end position="108"/>
    </location>
</feature>